<sequence length="179" mass="20025">MFSRHSLVTLVITLAAYAALGYLLLAPRELPETPSPLVEILPHAIAAVNSVAVVTLLSGYRAIRRRDIRLHRLLMLASFILITAFLTMYLGRLFLGGVKQFTGPQLIRDFVYLPSLAIHLGLSIVSVPLVLYNILTGLFTPVPEIGRKTRHRAVGRWAVRMWSLSLVLGVFVYFLLNYL</sequence>
<keyword evidence="1" id="KW-1133">Transmembrane helix</keyword>
<gene>
    <name evidence="4" type="ORF">ENM30_05755</name>
    <name evidence="3" type="ORF">ENT82_02235</name>
    <name evidence="2" type="ORF">ENU43_07635</name>
</gene>
<dbReference type="EMBL" id="DTAD01000023">
    <property type="protein sequence ID" value="HGN89933.1"/>
    <property type="molecule type" value="Genomic_DNA"/>
</dbReference>
<comment type="caution">
    <text evidence="3">The sequence shown here is derived from an EMBL/GenBank/DDBJ whole genome shotgun (WGS) entry which is preliminary data.</text>
</comment>
<dbReference type="Pfam" id="PF04238">
    <property type="entry name" value="DUF420"/>
    <property type="match status" value="1"/>
</dbReference>
<evidence type="ECO:0000313" key="3">
    <source>
        <dbReference type="EMBL" id="HGN89933.1"/>
    </source>
</evidence>
<feature type="transmembrane region" description="Helical" evidence="1">
    <location>
        <begin position="157"/>
        <end position="176"/>
    </location>
</feature>
<dbReference type="PANTHER" id="PTHR37692:SF1">
    <property type="entry name" value="DUF420 DOMAIN-CONTAINING PROTEIN"/>
    <property type="match status" value="1"/>
</dbReference>
<evidence type="ECO:0000256" key="1">
    <source>
        <dbReference type="SAM" id="Phobius"/>
    </source>
</evidence>
<accession>A0A7C4I2X5</accession>
<reference evidence="3" key="1">
    <citation type="journal article" date="2020" name="mSystems">
        <title>Genome- and Community-Level Interaction Insights into Carbon Utilization and Element Cycling Functions of Hydrothermarchaeota in Hydrothermal Sediment.</title>
        <authorList>
            <person name="Zhou Z."/>
            <person name="Liu Y."/>
            <person name="Xu W."/>
            <person name="Pan J."/>
            <person name="Luo Z.H."/>
            <person name="Li M."/>
        </authorList>
    </citation>
    <scope>NUCLEOTIDE SEQUENCE [LARGE SCALE GENOMIC DNA]</scope>
    <source>
        <strain evidence="4">SpSt-1073</strain>
        <strain evidence="3">SpSt-613</strain>
        <strain evidence="2">SpSt-669</strain>
    </source>
</reference>
<dbReference type="PANTHER" id="PTHR37692">
    <property type="entry name" value="HYPOTHETICAL MEMBRANE SPANNING PROTEIN"/>
    <property type="match status" value="1"/>
</dbReference>
<evidence type="ECO:0000313" key="2">
    <source>
        <dbReference type="EMBL" id="HGL41514.1"/>
    </source>
</evidence>
<keyword evidence="1" id="KW-0472">Membrane</keyword>
<feature type="transmembrane region" description="Helical" evidence="1">
    <location>
        <begin position="72"/>
        <end position="91"/>
    </location>
</feature>
<feature type="transmembrane region" description="Helical" evidence="1">
    <location>
        <begin position="40"/>
        <end position="60"/>
    </location>
</feature>
<protein>
    <submittedName>
        <fullName evidence="3">DUF420 domain-containing protein</fullName>
    </submittedName>
</protein>
<name>A0A7C4I2X5_CALS0</name>
<dbReference type="InterPro" id="IPR007352">
    <property type="entry name" value="DUF420"/>
</dbReference>
<evidence type="ECO:0000313" key="4">
    <source>
        <dbReference type="EMBL" id="HHN52800.1"/>
    </source>
</evidence>
<keyword evidence="1" id="KW-0812">Transmembrane</keyword>
<feature type="transmembrane region" description="Helical" evidence="1">
    <location>
        <begin position="111"/>
        <end position="136"/>
    </location>
</feature>
<proteinExistence type="predicted"/>
<feature type="transmembrane region" description="Helical" evidence="1">
    <location>
        <begin position="7"/>
        <end position="25"/>
    </location>
</feature>
<dbReference type="EMBL" id="DTCM01000089">
    <property type="protein sequence ID" value="HGL41514.1"/>
    <property type="molecule type" value="Genomic_DNA"/>
</dbReference>
<dbReference type="EMBL" id="DRXG01000128">
    <property type="protein sequence ID" value="HHN52800.1"/>
    <property type="molecule type" value="Genomic_DNA"/>
</dbReference>
<dbReference type="AlphaFoldDB" id="A0A7C4I2X5"/>
<organism evidence="3">
    <name type="scientific">Caldiarchaeum subterraneum</name>
    <dbReference type="NCBI Taxonomy" id="311458"/>
    <lineage>
        <taxon>Archaea</taxon>
        <taxon>Nitrososphaerota</taxon>
        <taxon>Candidatus Caldarchaeales</taxon>
        <taxon>Candidatus Caldarchaeaceae</taxon>
        <taxon>Candidatus Caldarchaeum</taxon>
    </lineage>
</organism>